<dbReference type="PANTHER" id="PTHR24320">
    <property type="entry name" value="RETINOL DEHYDROGENASE"/>
    <property type="match status" value="1"/>
</dbReference>
<dbReference type="InterPro" id="IPR036291">
    <property type="entry name" value="NAD(P)-bd_dom_sf"/>
</dbReference>
<evidence type="ECO:0000313" key="4">
    <source>
        <dbReference type="Proteomes" id="UP000742024"/>
    </source>
</evidence>
<gene>
    <name evidence="3" type="ORF">E4U57_001430</name>
</gene>
<dbReference type="InterPro" id="IPR002347">
    <property type="entry name" value="SDR_fam"/>
</dbReference>
<proteinExistence type="inferred from homology"/>
<accession>A0ABQ7PAS0</accession>
<evidence type="ECO:0000313" key="3">
    <source>
        <dbReference type="EMBL" id="KAG5958289.1"/>
    </source>
</evidence>
<dbReference type="PANTHER" id="PTHR24320:SF272">
    <property type="entry name" value="NAD(P)-BINDING ROSSMANN-FOLD SUPERFAMILY PROTEIN"/>
    <property type="match status" value="1"/>
</dbReference>
<keyword evidence="2" id="KW-0560">Oxidoreductase</keyword>
<sequence length="438" mass="47796">MEWHGVAWMIWFSVYKKAYWPSYTIQVHGTNIITINITTITINTNVITSKKLSPISHLPPNMPPSSPLYPRDPFKPYAALYAHPAGPSDARPTAQQIIADTTDTGSPNPWAGRVILITGGTAGIGLETVRALHRTGADIFFTARDLNKASTIKALLLREDDGKGPPRGKVEVIEMNLDSLASVRAAAQEFLTRSPRLNVLINNAGVLSYPYTKTGDGFERHWGVNHLAHYLFTRLLLPVMEESSKETGGAFCSRVVNVSSAGHRQMSVRLEDYNFDGNDGGMEKRSGDDDNHVHLSPAYSTWTAYAQSKTANIWTANYIDRVYGPRGVHAMSVQPGGIVTDLPAALPAELTSGMSEDEQLRLHSMSVEQGAATTVWAAVGDVWEGKGGKYLANCAVAEMVPWEEDKFALSASAAAHTYDAEGEERLWELSARLVGLEG</sequence>
<comment type="caution">
    <text evidence="3">The sequence shown here is derived from an EMBL/GenBank/DDBJ whole genome shotgun (WGS) entry which is preliminary data.</text>
</comment>
<dbReference type="SUPFAM" id="SSF51735">
    <property type="entry name" value="NAD(P)-binding Rossmann-fold domains"/>
    <property type="match status" value="1"/>
</dbReference>
<dbReference type="Gene3D" id="3.40.50.720">
    <property type="entry name" value="NAD(P)-binding Rossmann-like Domain"/>
    <property type="match status" value="1"/>
</dbReference>
<protein>
    <submittedName>
        <fullName evidence="3">Uncharacterized protein</fullName>
    </submittedName>
</protein>
<evidence type="ECO:0000256" key="2">
    <source>
        <dbReference type="ARBA" id="ARBA00023002"/>
    </source>
</evidence>
<organism evidence="3 4">
    <name type="scientific">Claviceps arundinis</name>
    <dbReference type="NCBI Taxonomy" id="1623583"/>
    <lineage>
        <taxon>Eukaryota</taxon>
        <taxon>Fungi</taxon>
        <taxon>Dikarya</taxon>
        <taxon>Ascomycota</taxon>
        <taxon>Pezizomycotina</taxon>
        <taxon>Sordariomycetes</taxon>
        <taxon>Hypocreomycetidae</taxon>
        <taxon>Hypocreales</taxon>
        <taxon>Clavicipitaceae</taxon>
        <taxon>Claviceps</taxon>
    </lineage>
</organism>
<comment type="similarity">
    <text evidence="1">Belongs to the short-chain dehydrogenases/reductases (SDR) family.</text>
</comment>
<keyword evidence="4" id="KW-1185">Reference proteome</keyword>
<dbReference type="EMBL" id="SRPR01000151">
    <property type="protein sequence ID" value="KAG5958289.1"/>
    <property type="molecule type" value="Genomic_DNA"/>
</dbReference>
<reference evidence="3 4" key="1">
    <citation type="journal article" date="2020" name="bioRxiv">
        <title>Whole genome comparisons of ergot fungi reveals the divergence and evolution of species within the genus Claviceps are the result of varying mechanisms driving genome evolution and host range expansion.</title>
        <authorList>
            <person name="Wyka S.A."/>
            <person name="Mondo S.J."/>
            <person name="Liu M."/>
            <person name="Dettman J."/>
            <person name="Nalam V."/>
            <person name="Broders K.D."/>
        </authorList>
    </citation>
    <scope>NUCLEOTIDE SEQUENCE [LARGE SCALE GENOMIC DNA]</scope>
    <source>
        <strain evidence="3 4">LM583</strain>
    </source>
</reference>
<name>A0ABQ7PAS0_9HYPO</name>
<evidence type="ECO:0000256" key="1">
    <source>
        <dbReference type="ARBA" id="ARBA00006484"/>
    </source>
</evidence>
<dbReference type="Pfam" id="PF00106">
    <property type="entry name" value="adh_short"/>
    <property type="match status" value="1"/>
</dbReference>
<dbReference type="Proteomes" id="UP000742024">
    <property type="component" value="Unassembled WGS sequence"/>
</dbReference>
<dbReference type="PRINTS" id="PR00081">
    <property type="entry name" value="GDHRDH"/>
</dbReference>